<sequence length="59" mass="6875">MLVLPIILTLGSARVLWWQLACVHYSCHCNLWTCFSNSCSNIFSPRHALQNLNYLYFLV</sequence>
<reference evidence="1" key="1">
    <citation type="submission" date="2014-09" db="EMBL/GenBank/DDBJ databases">
        <authorList>
            <person name="Magalhaes I.L.F."/>
            <person name="Oliveira U."/>
            <person name="Santos F.R."/>
            <person name="Vidigal T.H.D.A."/>
            <person name="Brescovit A.D."/>
            <person name="Santos A.J."/>
        </authorList>
    </citation>
    <scope>NUCLEOTIDE SEQUENCE</scope>
    <source>
        <tissue evidence="1">Shoot tissue taken approximately 20 cm above the soil surface</tissue>
    </source>
</reference>
<protein>
    <submittedName>
        <fullName evidence="1">Uncharacterized protein</fullName>
    </submittedName>
</protein>
<evidence type="ECO:0000313" key="1">
    <source>
        <dbReference type="EMBL" id="JAD90102.1"/>
    </source>
</evidence>
<dbReference type="EMBL" id="GBRH01207793">
    <property type="protein sequence ID" value="JAD90102.1"/>
    <property type="molecule type" value="Transcribed_RNA"/>
</dbReference>
<name>A0A0A9E2C3_ARUDO</name>
<dbReference type="AlphaFoldDB" id="A0A0A9E2C3"/>
<organism evidence="1">
    <name type="scientific">Arundo donax</name>
    <name type="common">Giant reed</name>
    <name type="synonym">Donax arundinaceus</name>
    <dbReference type="NCBI Taxonomy" id="35708"/>
    <lineage>
        <taxon>Eukaryota</taxon>
        <taxon>Viridiplantae</taxon>
        <taxon>Streptophyta</taxon>
        <taxon>Embryophyta</taxon>
        <taxon>Tracheophyta</taxon>
        <taxon>Spermatophyta</taxon>
        <taxon>Magnoliopsida</taxon>
        <taxon>Liliopsida</taxon>
        <taxon>Poales</taxon>
        <taxon>Poaceae</taxon>
        <taxon>PACMAD clade</taxon>
        <taxon>Arundinoideae</taxon>
        <taxon>Arundineae</taxon>
        <taxon>Arundo</taxon>
    </lineage>
</organism>
<accession>A0A0A9E2C3</accession>
<reference evidence="1" key="2">
    <citation type="journal article" date="2015" name="Data Brief">
        <title>Shoot transcriptome of the giant reed, Arundo donax.</title>
        <authorList>
            <person name="Barrero R.A."/>
            <person name="Guerrero F.D."/>
            <person name="Moolhuijzen P."/>
            <person name="Goolsby J.A."/>
            <person name="Tidwell J."/>
            <person name="Bellgard S.E."/>
            <person name="Bellgard M.I."/>
        </authorList>
    </citation>
    <scope>NUCLEOTIDE SEQUENCE</scope>
    <source>
        <tissue evidence="1">Shoot tissue taken approximately 20 cm above the soil surface</tissue>
    </source>
</reference>
<proteinExistence type="predicted"/>